<keyword evidence="1" id="KW-0472">Membrane</keyword>
<dbReference type="OrthoDB" id="9807744at2"/>
<dbReference type="InterPro" id="IPR007349">
    <property type="entry name" value="DUF418"/>
</dbReference>
<evidence type="ECO:0000313" key="4">
    <source>
        <dbReference type="Proteomes" id="UP000050827"/>
    </source>
</evidence>
<dbReference type="AlphaFoldDB" id="A0A0Q1CDD7"/>
<feature type="transmembrane region" description="Helical" evidence="1">
    <location>
        <begin position="277"/>
        <end position="297"/>
    </location>
</feature>
<feature type="transmembrane region" description="Helical" evidence="1">
    <location>
        <begin position="250"/>
        <end position="271"/>
    </location>
</feature>
<gene>
    <name evidence="3" type="ORF">AAY42_01560</name>
</gene>
<dbReference type="Proteomes" id="UP000050827">
    <property type="component" value="Unassembled WGS sequence"/>
</dbReference>
<reference evidence="3 4" key="1">
    <citation type="submission" date="2015-04" db="EMBL/GenBank/DDBJ databases">
        <title>Complete genome of flavobacterium.</title>
        <authorList>
            <person name="Kwon Y.M."/>
            <person name="Kim S.-J."/>
        </authorList>
    </citation>
    <scope>NUCLEOTIDE SEQUENCE [LARGE SCALE GENOMIC DNA]</scope>
    <source>
        <strain evidence="3 4">DK169</strain>
    </source>
</reference>
<evidence type="ECO:0000259" key="2">
    <source>
        <dbReference type="Pfam" id="PF04235"/>
    </source>
</evidence>
<feature type="domain" description="DUF418" evidence="2">
    <location>
        <begin position="266"/>
        <end position="426"/>
    </location>
</feature>
<name>A0A0Q1CDD7_9FLAO</name>
<keyword evidence="1" id="KW-0812">Transmembrane</keyword>
<dbReference type="PANTHER" id="PTHR30590">
    <property type="entry name" value="INNER MEMBRANE PROTEIN"/>
    <property type="match status" value="1"/>
</dbReference>
<organism evidence="3 4">
    <name type="scientific">Flagellimonas eckloniae</name>
    <dbReference type="NCBI Taxonomy" id="346185"/>
    <lineage>
        <taxon>Bacteria</taxon>
        <taxon>Pseudomonadati</taxon>
        <taxon>Bacteroidota</taxon>
        <taxon>Flavobacteriia</taxon>
        <taxon>Flavobacteriales</taxon>
        <taxon>Flavobacteriaceae</taxon>
        <taxon>Flagellimonas</taxon>
    </lineage>
</organism>
<feature type="transmembrane region" description="Helical" evidence="1">
    <location>
        <begin position="318"/>
        <end position="338"/>
    </location>
</feature>
<dbReference type="PATRIC" id="fig|1547436.3.peg.327"/>
<feature type="transmembrane region" description="Helical" evidence="1">
    <location>
        <begin position="358"/>
        <end position="381"/>
    </location>
</feature>
<evidence type="ECO:0000313" key="3">
    <source>
        <dbReference type="EMBL" id="KQC28719.1"/>
    </source>
</evidence>
<proteinExistence type="predicted"/>
<keyword evidence="4" id="KW-1185">Reference proteome</keyword>
<dbReference type="InterPro" id="IPR052529">
    <property type="entry name" value="Bact_Transport_Assoc"/>
</dbReference>
<dbReference type="STRING" id="346185.AAY42_01560"/>
<sequence>MNTTNQQSLQPTQKKDRINSLDVIRGIALLGILLMNINGIGLPFAYGDPTIAGGSEGLNLKVWIMNNMLFEGTMRGLFTILFGASIILLTSRLEKSGAGIKTADIYYRRLLWLLLFGIFHAYVLLWFGEILYPYALFGLMLFPFRNSKVKTLLICGIVLVSIGVLWDVADHRKTLKTQKEGLVAEALKKEGDSLSKDQQAAFDKWEKKKEKKTAEEVTEQIKKMNEGYWSIMKTNAKMNQFMQTYVTYRYWPWDLLSFMFIGMAFFKLRIFHGEKNYLFYLIMMVTGYLIGLSINYYETSIDVNSNFDVVAMSKSGQTYHIGRLFTTLGHIGLFMLFIKSGFLNFLQKALAAVGKMALSNYLIHSIITAFVFLGFGFALYGKLQRYELYYVVGAIWLFQLIFSPIWLKYFQYGPAEWLWRSLTYKKKQPLRIKPKTTR</sequence>
<feature type="transmembrane region" description="Helical" evidence="1">
    <location>
        <begin position="68"/>
        <end position="89"/>
    </location>
</feature>
<dbReference type="RefSeq" id="WP_055392255.1">
    <property type="nucleotide sequence ID" value="NZ_LCTZ01000002.1"/>
</dbReference>
<feature type="transmembrane region" description="Helical" evidence="1">
    <location>
        <begin position="151"/>
        <end position="169"/>
    </location>
</feature>
<feature type="transmembrane region" description="Helical" evidence="1">
    <location>
        <begin position="23"/>
        <end position="46"/>
    </location>
</feature>
<evidence type="ECO:0000256" key="1">
    <source>
        <dbReference type="SAM" id="Phobius"/>
    </source>
</evidence>
<accession>A0A0Q1CDD7</accession>
<dbReference type="PANTHER" id="PTHR30590:SF2">
    <property type="entry name" value="INNER MEMBRANE PROTEIN"/>
    <property type="match status" value="1"/>
</dbReference>
<feature type="transmembrane region" description="Helical" evidence="1">
    <location>
        <begin position="388"/>
        <end position="407"/>
    </location>
</feature>
<keyword evidence="1" id="KW-1133">Transmembrane helix</keyword>
<dbReference type="Pfam" id="PF04235">
    <property type="entry name" value="DUF418"/>
    <property type="match status" value="1"/>
</dbReference>
<comment type="caution">
    <text evidence="3">The sequence shown here is derived from an EMBL/GenBank/DDBJ whole genome shotgun (WGS) entry which is preliminary data.</text>
</comment>
<protein>
    <submittedName>
        <fullName evidence="3">Membrane protein</fullName>
    </submittedName>
</protein>
<feature type="transmembrane region" description="Helical" evidence="1">
    <location>
        <begin position="110"/>
        <end position="131"/>
    </location>
</feature>
<dbReference type="EMBL" id="LCTZ01000002">
    <property type="protein sequence ID" value="KQC28719.1"/>
    <property type="molecule type" value="Genomic_DNA"/>
</dbReference>